<sequence length="318" mass="36152">MAAKGAHITQNIEVRPSIFEVVAADSLNATFYPALKRVANFLASIKPATFGPLLRYYDEVFLVFNWAVQSYYLRYKGGSLSEVFYGLTRTSLRTNRFDRNGQRWSLALLVIAPYLYRKLEAKITQWKEDYENGRVISPEKVRLTQIVPYLKACFECVRLVHYVSYLAGAVPTHSPVLRALNLSLTYQQEEEQSWTFQELLSGRVEPAKLLSSALLRSLELSAFFLQFIEWWQNEANMGDLAKLPTPDAPPGDLNGEKYRGKCPLCLQRWEIATAVSVSGYVYCYRCIVAHLQKESKCPVTGYPASIGDLIRVFDGDDD</sequence>
<protein>
    <recommendedName>
        <fullName evidence="4 15">Peroxisome assembly protein 12</fullName>
    </recommendedName>
    <alternativeName>
        <fullName evidence="14 15">Peroxin-12</fullName>
    </alternativeName>
</protein>
<accession>A0A8D8IKH0</accession>
<comment type="similarity">
    <text evidence="3 15">Belongs to the pex2/pex10/pex12 family.</text>
</comment>
<keyword evidence="11" id="KW-1133">Transmembrane helix</keyword>
<evidence type="ECO:0000256" key="5">
    <source>
        <dbReference type="ARBA" id="ARBA00022448"/>
    </source>
</evidence>
<dbReference type="GO" id="GO:0016558">
    <property type="term" value="P:protein import into peroxisome matrix"/>
    <property type="evidence" value="ECO:0007669"/>
    <property type="project" value="UniProtKB-UniRule"/>
</dbReference>
<keyword evidence="5" id="KW-0813">Transport</keyword>
<evidence type="ECO:0000256" key="15">
    <source>
        <dbReference type="PIRNR" id="PIRNR038074"/>
    </source>
</evidence>
<evidence type="ECO:0000256" key="13">
    <source>
        <dbReference type="ARBA" id="ARBA00023140"/>
    </source>
</evidence>
<evidence type="ECO:0000256" key="12">
    <source>
        <dbReference type="ARBA" id="ARBA00023136"/>
    </source>
</evidence>
<dbReference type="Gene3D" id="3.30.40.10">
    <property type="entry name" value="Zinc/RING finger domain, C3HC4 (zinc finger)"/>
    <property type="match status" value="1"/>
</dbReference>
<evidence type="ECO:0000256" key="1">
    <source>
        <dbReference type="ARBA" id="ARBA00004585"/>
    </source>
</evidence>
<keyword evidence="8" id="KW-0863">Zinc-finger</keyword>
<dbReference type="EMBL" id="HBUE01255065">
    <property type="protein sequence ID" value="CAG6556004.1"/>
    <property type="molecule type" value="Transcribed_RNA"/>
</dbReference>
<evidence type="ECO:0000313" key="17">
    <source>
        <dbReference type="EMBL" id="CAG6556004.1"/>
    </source>
</evidence>
<evidence type="ECO:0000256" key="4">
    <source>
        <dbReference type="ARBA" id="ARBA00018980"/>
    </source>
</evidence>
<dbReference type="AlphaFoldDB" id="A0A8D8IKH0"/>
<dbReference type="PANTHER" id="PTHR12888:SF0">
    <property type="entry name" value="PEROXISOME ASSEMBLY PROTEIN 12"/>
    <property type="match status" value="1"/>
</dbReference>
<dbReference type="EMBL" id="HBUE01150080">
    <property type="protein sequence ID" value="CAG6504723.1"/>
    <property type="molecule type" value="Transcribed_RNA"/>
</dbReference>
<dbReference type="EMBL" id="HBUE01255064">
    <property type="protein sequence ID" value="CAG6556003.1"/>
    <property type="molecule type" value="Transcribed_RNA"/>
</dbReference>
<evidence type="ECO:0000256" key="2">
    <source>
        <dbReference type="ARBA" id="ARBA00004906"/>
    </source>
</evidence>
<feature type="domain" description="Pex N-terminal" evidence="16">
    <location>
        <begin position="25"/>
        <end position="233"/>
    </location>
</feature>
<dbReference type="Pfam" id="PF04757">
    <property type="entry name" value="Pex2_Pex12"/>
    <property type="match status" value="1"/>
</dbReference>
<dbReference type="PIRSF" id="PIRSF038074">
    <property type="entry name" value="Peroxisome_assembly_p12"/>
    <property type="match status" value="1"/>
</dbReference>
<proteinExistence type="inferred from homology"/>
<evidence type="ECO:0000256" key="7">
    <source>
        <dbReference type="ARBA" id="ARBA00022723"/>
    </source>
</evidence>
<dbReference type="GO" id="GO:1990429">
    <property type="term" value="C:peroxisomal importomer complex"/>
    <property type="evidence" value="ECO:0007669"/>
    <property type="project" value="TreeGrafter"/>
</dbReference>
<comment type="subcellular location">
    <subcellularLocation>
        <location evidence="1">Peroxisome membrane</location>
        <topology evidence="1">Multi-pass membrane protein</topology>
    </subcellularLocation>
</comment>
<dbReference type="EMBL" id="HBUE01129504">
    <property type="protein sequence ID" value="CAG6495673.1"/>
    <property type="molecule type" value="Transcribed_RNA"/>
</dbReference>
<dbReference type="CDD" id="cd16451">
    <property type="entry name" value="mRING_PEX12"/>
    <property type="match status" value="1"/>
</dbReference>
<dbReference type="SUPFAM" id="SSF57850">
    <property type="entry name" value="RING/U-box"/>
    <property type="match status" value="1"/>
</dbReference>
<dbReference type="EMBL" id="HBUE01150079">
    <property type="protein sequence ID" value="CAG6504722.1"/>
    <property type="molecule type" value="Transcribed_RNA"/>
</dbReference>
<dbReference type="PANTHER" id="PTHR12888">
    <property type="entry name" value="PEROXISOME ASSEMBLY PROTEIN 12 PEROXIN-12"/>
    <property type="match status" value="1"/>
</dbReference>
<comment type="pathway">
    <text evidence="2">Protein modification; protein ubiquitination.</text>
</comment>
<evidence type="ECO:0000256" key="11">
    <source>
        <dbReference type="ARBA" id="ARBA00022989"/>
    </source>
</evidence>
<evidence type="ECO:0000259" key="16">
    <source>
        <dbReference type="Pfam" id="PF04757"/>
    </source>
</evidence>
<dbReference type="GO" id="GO:0004842">
    <property type="term" value="F:ubiquitin-protein transferase activity"/>
    <property type="evidence" value="ECO:0007669"/>
    <property type="project" value="TreeGrafter"/>
</dbReference>
<evidence type="ECO:0000256" key="6">
    <source>
        <dbReference type="ARBA" id="ARBA00022692"/>
    </source>
</evidence>
<dbReference type="FunFam" id="3.30.40.10:FF:000634">
    <property type="entry name" value="Peroxisome assembly protein 12"/>
    <property type="match status" value="1"/>
</dbReference>
<keyword evidence="7" id="KW-0479">Metal-binding</keyword>
<evidence type="ECO:0000256" key="3">
    <source>
        <dbReference type="ARBA" id="ARBA00008704"/>
    </source>
</evidence>
<evidence type="ECO:0000256" key="14">
    <source>
        <dbReference type="ARBA" id="ARBA00029692"/>
    </source>
</evidence>
<name>A0A8D8IKH0_CULPI</name>
<evidence type="ECO:0000256" key="10">
    <source>
        <dbReference type="ARBA" id="ARBA00022927"/>
    </source>
</evidence>
<keyword evidence="10" id="KW-0653">Protein transport</keyword>
<dbReference type="GO" id="GO:0006513">
    <property type="term" value="P:protein monoubiquitination"/>
    <property type="evidence" value="ECO:0007669"/>
    <property type="project" value="TreeGrafter"/>
</dbReference>
<dbReference type="GO" id="GO:0005778">
    <property type="term" value="C:peroxisomal membrane"/>
    <property type="evidence" value="ECO:0007669"/>
    <property type="project" value="UniProtKB-SubCell"/>
</dbReference>
<comment type="function">
    <text evidence="15">Component of a retrotranslocation channel required for peroxisome organization by mediating export of the PEX5 receptor from peroxisomes to the cytosol, thereby promoting PEX5 recycling.</text>
</comment>
<dbReference type="InterPro" id="IPR006845">
    <property type="entry name" value="Pex_N"/>
</dbReference>
<organism evidence="17">
    <name type="scientific">Culex pipiens</name>
    <name type="common">House mosquito</name>
    <dbReference type="NCBI Taxonomy" id="7175"/>
    <lineage>
        <taxon>Eukaryota</taxon>
        <taxon>Metazoa</taxon>
        <taxon>Ecdysozoa</taxon>
        <taxon>Arthropoda</taxon>
        <taxon>Hexapoda</taxon>
        <taxon>Insecta</taxon>
        <taxon>Pterygota</taxon>
        <taxon>Neoptera</taxon>
        <taxon>Endopterygota</taxon>
        <taxon>Diptera</taxon>
        <taxon>Nematocera</taxon>
        <taxon>Culicoidea</taxon>
        <taxon>Culicidae</taxon>
        <taxon>Culicinae</taxon>
        <taxon>Culicini</taxon>
        <taxon>Culex</taxon>
        <taxon>Culex</taxon>
    </lineage>
</organism>
<dbReference type="InterPro" id="IPR013083">
    <property type="entry name" value="Znf_RING/FYVE/PHD"/>
</dbReference>
<reference evidence="17" key="1">
    <citation type="submission" date="2021-05" db="EMBL/GenBank/DDBJ databases">
        <authorList>
            <person name="Alioto T."/>
            <person name="Alioto T."/>
            <person name="Gomez Garrido J."/>
        </authorList>
    </citation>
    <scope>NUCLEOTIDE SEQUENCE</scope>
</reference>
<evidence type="ECO:0000256" key="9">
    <source>
        <dbReference type="ARBA" id="ARBA00022833"/>
    </source>
</evidence>
<keyword evidence="12 15" id="KW-0472">Membrane</keyword>
<keyword evidence="13 15" id="KW-0576">Peroxisome</keyword>
<evidence type="ECO:0000256" key="8">
    <source>
        <dbReference type="ARBA" id="ARBA00022771"/>
    </source>
</evidence>
<keyword evidence="9" id="KW-0862">Zinc</keyword>
<dbReference type="GO" id="GO:0008270">
    <property type="term" value="F:zinc ion binding"/>
    <property type="evidence" value="ECO:0007669"/>
    <property type="project" value="UniProtKB-KW"/>
</dbReference>
<keyword evidence="6" id="KW-0812">Transmembrane</keyword>
<dbReference type="InterPro" id="IPR017375">
    <property type="entry name" value="PEX12"/>
</dbReference>